<reference evidence="4 5" key="1">
    <citation type="submission" date="2018-12" db="EMBL/GenBank/DDBJ databases">
        <title>Complete genome of Litorilituus sediminis.</title>
        <authorList>
            <person name="Liu A."/>
            <person name="Rong J."/>
        </authorList>
    </citation>
    <scope>NUCLEOTIDE SEQUENCE [LARGE SCALE GENOMIC DNA]</scope>
    <source>
        <strain evidence="4 5">JCM 17549</strain>
    </source>
</reference>
<dbReference type="GO" id="GO:0071281">
    <property type="term" value="P:cellular response to iron ion"/>
    <property type="evidence" value="ECO:0007669"/>
    <property type="project" value="TreeGrafter"/>
</dbReference>
<name>A0A4P6P2A6_9GAMM</name>
<feature type="domain" description="Fe/B12 periplasmic-binding" evidence="3">
    <location>
        <begin position="31"/>
        <end position="280"/>
    </location>
</feature>
<dbReference type="EMBL" id="CP034759">
    <property type="protein sequence ID" value="QBG35371.1"/>
    <property type="molecule type" value="Genomic_DNA"/>
</dbReference>
<dbReference type="AlphaFoldDB" id="A0A4P6P2A6"/>
<evidence type="ECO:0000256" key="2">
    <source>
        <dbReference type="SAM" id="SignalP"/>
    </source>
</evidence>
<dbReference type="PROSITE" id="PS50983">
    <property type="entry name" value="FE_B12_PBP"/>
    <property type="match status" value="1"/>
</dbReference>
<feature type="signal peptide" evidence="2">
    <location>
        <begin position="1"/>
        <end position="22"/>
    </location>
</feature>
<dbReference type="CDD" id="cd01144">
    <property type="entry name" value="BtuF"/>
    <property type="match status" value="1"/>
</dbReference>
<dbReference type="InterPro" id="IPR002491">
    <property type="entry name" value="ABC_transptr_periplasmic_BD"/>
</dbReference>
<accession>A0A4P6P2A6</accession>
<protein>
    <submittedName>
        <fullName evidence="4">Cobalamin-binding protein</fullName>
    </submittedName>
</protein>
<evidence type="ECO:0000313" key="5">
    <source>
        <dbReference type="Proteomes" id="UP000290244"/>
    </source>
</evidence>
<feature type="chain" id="PRO_5020604358" evidence="2">
    <location>
        <begin position="23"/>
        <end position="293"/>
    </location>
</feature>
<dbReference type="Pfam" id="PF01497">
    <property type="entry name" value="Peripla_BP_2"/>
    <property type="match status" value="1"/>
</dbReference>
<dbReference type="PANTHER" id="PTHR30535:SF34">
    <property type="entry name" value="MOLYBDATE-BINDING PROTEIN MOLA"/>
    <property type="match status" value="1"/>
</dbReference>
<gene>
    <name evidence="4" type="ORF">EMK97_06375</name>
</gene>
<keyword evidence="5" id="KW-1185">Reference proteome</keyword>
<dbReference type="SUPFAM" id="SSF53807">
    <property type="entry name" value="Helical backbone' metal receptor"/>
    <property type="match status" value="1"/>
</dbReference>
<organism evidence="4 5">
    <name type="scientific">Litorilituus sediminis</name>
    <dbReference type="NCBI Taxonomy" id="718192"/>
    <lineage>
        <taxon>Bacteria</taxon>
        <taxon>Pseudomonadati</taxon>
        <taxon>Pseudomonadota</taxon>
        <taxon>Gammaproteobacteria</taxon>
        <taxon>Alteromonadales</taxon>
        <taxon>Colwelliaceae</taxon>
        <taxon>Litorilituus</taxon>
    </lineage>
</organism>
<dbReference type="InterPro" id="IPR054828">
    <property type="entry name" value="Vit_B12_bind_prot"/>
</dbReference>
<proteinExistence type="predicted"/>
<evidence type="ECO:0000313" key="4">
    <source>
        <dbReference type="EMBL" id="QBG35371.1"/>
    </source>
</evidence>
<dbReference type="InterPro" id="IPR050902">
    <property type="entry name" value="ABC_Transporter_SBP"/>
</dbReference>
<dbReference type="Proteomes" id="UP000290244">
    <property type="component" value="Chromosome"/>
</dbReference>
<dbReference type="Gene3D" id="3.40.50.1980">
    <property type="entry name" value="Nitrogenase molybdenum iron protein domain"/>
    <property type="match status" value="2"/>
</dbReference>
<keyword evidence="1 2" id="KW-0732">Signal</keyword>
<dbReference type="OrthoDB" id="6495095at2"/>
<sequence length="293" mass="32957">MIKAKHLFAYAVLLLASTFSHASEQSSTKPSILALAPHIVEMLYDVGAGEQIIGTTEHADYPEAAKKIPRIGNYVRLQIERVIELQPDIIIAWKSGNPSDDLQRLAQLGFTIIYSQPNTFNDIAKELRYFGKVTGNEQQGEQVAKAFEQQLAHIESTYKGKEKITTFYELWSRPLTTVAKNSWPQEFLTTCAAYNPFEQVATPYPQISVEQVLAMSVQLIIQPLSVNQTEREGFNWQDWPVIPAVKNKRILQPNADALHRMTTRSLTALKELCAEIDSIRITLPKTAKGTNTK</sequence>
<dbReference type="NCBIfam" id="NF038402">
    <property type="entry name" value="TroA_like"/>
    <property type="match status" value="1"/>
</dbReference>
<evidence type="ECO:0000259" key="3">
    <source>
        <dbReference type="PROSITE" id="PS50983"/>
    </source>
</evidence>
<dbReference type="KEGG" id="lsd:EMK97_06375"/>
<evidence type="ECO:0000256" key="1">
    <source>
        <dbReference type="ARBA" id="ARBA00022729"/>
    </source>
</evidence>
<dbReference type="PANTHER" id="PTHR30535">
    <property type="entry name" value="VITAMIN B12-BINDING PROTEIN"/>
    <property type="match status" value="1"/>
</dbReference>
<dbReference type="RefSeq" id="WP_130600484.1">
    <property type="nucleotide sequence ID" value="NZ_CP034759.1"/>
</dbReference>